<reference evidence="4 5" key="1">
    <citation type="submission" date="2018-03" db="EMBL/GenBank/DDBJ databases">
        <authorList>
            <person name="Guldener U."/>
        </authorList>
    </citation>
    <scope>NUCLEOTIDE SEQUENCE [LARGE SCALE GENOMIC DNA]</scope>
    <source>
        <strain evidence="4 5">NBRC100155</strain>
    </source>
</reference>
<dbReference type="SUPFAM" id="SSF82153">
    <property type="entry name" value="FAS1 domain"/>
    <property type="match status" value="2"/>
</dbReference>
<dbReference type="InterPro" id="IPR000782">
    <property type="entry name" value="FAS1_domain"/>
</dbReference>
<feature type="compositionally biased region" description="Low complexity" evidence="1">
    <location>
        <begin position="331"/>
        <end position="343"/>
    </location>
</feature>
<feature type="region of interest" description="Disordered" evidence="1">
    <location>
        <begin position="331"/>
        <end position="441"/>
    </location>
</feature>
<dbReference type="Pfam" id="PF02469">
    <property type="entry name" value="Fasciclin"/>
    <property type="match status" value="2"/>
</dbReference>
<dbReference type="Proteomes" id="UP000324022">
    <property type="component" value="Unassembled WGS sequence"/>
</dbReference>
<dbReference type="PANTHER" id="PTHR10900">
    <property type="entry name" value="PERIOSTIN-RELATED"/>
    <property type="match status" value="1"/>
</dbReference>
<feature type="domain" description="FAS1" evidence="3">
    <location>
        <begin position="187"/>
        <end position="315"/>
    </location>
</feature>
<evidence type="ECO:0000259" key="3">
    <source>
        <dbReference type="PROSITE" id="PS50213"/>
    </source>
</evidence>
<dbReference type="GO" id="GO:0000329">
    <property type="term" value="C:fungal-type vacuole membrane"/>
    <property type="evidence" value="ECO:0007669"/>
    <property type="project" value="TreeGrafter"/>
</dbReference>
<evidence type="ECO:0000313" key="5">
    <source>
        <dbReference type="Proteomes" id="UP000324022"/>
    </source>
</evidence>
<dbReference type="PROSITE" id="PS50213">
    <property type="entry name" value="FAS1"/>
    <property type="match status" value="2"/>
</dbReference>
<gene>
    <name evidence="4" type="ORF">UTRI_00178</name>
</gene>
<dbReference type="EMBL" id="OOIN01000002">
    <property type="protein sequence ID" value="SPO20702.1"/>
    <property type="molecule type" value="Genomic_DNA"/>
</dbReference>
<keyword evidence="2" id="KW-0732">Signal</keyword>
<feature type="compositionally biased region" description="Low complexity" evidence="1">
    <location>
        <begin position="401"/>
        <end position="412"/>
    </location>
</feature>
<sequence>MKFSLTVSALLALAASTQSAFATEFQNLQLRQGGDVNTLLQGLRDNNLTSLANVLSQHPAVTERIFADNSEKLLLAPTDEAISKLPSWVTSNSSRLEATLLQHVLRGNFDTEKLNAFPLHTIGHSLLNSSEFSNLPGGAGQAVALAKSGDKHFVSEAVNNDTYVQSVHKFDSITVQPIDQAITVPGSVTDTLRFLGYTGISTLLQNVQSGALARTIDSMAGVTLFVPTNDAIAKFVATQPNPAEIPTVLGQHIVASRVVYSPLLIDQGSLISSSGQDIVFDNNAGTVKVGNFTAKILKTDIIAQQGVIHQIDNVLASTALDTGRAAQAQKSAQQSVDAQKAQSLSGPVSGKNAITTQGTDVPQAQQGSGANNRSANDNTDNAGSGQTASAIGNGTNGNNGGASQAGSSSNGNGSNGTNGNGNGNGSNGNGNGNGSNIDHRGQNSAVSLRSVSIAGSAVVLSSILAVVL</sequence>
<dbReference type="Gene3D" id="2.30.180.10">
    <property type="entry name" value="FAS1 domain"/>
    <property type="match status" value="2"/>
</dbReference>
<evidence type="ECO:0000313" key="4">
    <source>
        <dbReference type="EMBL" id="SPO20702.1"/>
    </source>
</evidence>
<dbReference type="SMART" id="SM00554">
    <property type="entry name" value="FAS1"/>
    <property type="match status" value="2"/>
</dbReference>
<keyword evidence="5" id="KW-1185">Reference proteome</keyword>
<dbReference type="PANTHER" id="PTHR10900:SF122">
    <property type="entry name" value="FAS1 DOMAIN-CONTAINING PROTEIN"/>
    <property type="match status" value="1"/>
</dbReference>
<dbReference type="AlphaFoldDB" id="A0A5C3DRA2"/>
<feature type="signal peptide" evidence="2">
    <location>
        <begin position="1"/>
        <end position="22"/>
    </location>
</feature>
<evidence type="ECO:0000256" key="2">
    <source>
        <dbReference type="SAM" id="SignalP"/>
    </source>
</evidence>
<proteinExistence type="predicted"/>
<dbReference type="OrthoDB" id="286301at2759"/>
<feature type="chain" id="PRO_5022848399" description="FAS1 domain-containing protein" evidence="2">
    <location>
        <begin position="23"/>
        <end position="468"/>
    </location>
</feature>
<organism evidence="4 5">
    <name type="scientific">Ustilago trichophora</name>
    <dbReference type="NCBI Taxonomy" id="86804"/>
    <lineage>
        <taxon>Eukaryota</taxon>
        <taxon>Fungi</taxon>
        <taxon>Dikarya</taxon>
        <taxon>Basidiomycota</taxon>
        <taxon>Ustilaginomycotina</taxon>
        <taxon>Ustilaginomycetes</taxon>
        <taxon>Ustilaginales</taxon>
        <taxon>Ustilaginaceae</taxon>
        <taxon>Ustilago</taxon>
    </lineage>
</organism>
<feature type="domain" description="FAS1" evidence="3">
    <location>
        <begin position="35"/>
        <end position="182"/>
    </location>
</feature>
<accession>A0A5C3DRA2</accession>
<feature type="compositionally biased region" description="Polar residues" evidence="1">
    <location>
        <begin position="352"/>
        <end position="390"/>
    </location>
</feature>
<name>A0A5C3DRA2_9BASI</name>
<dbReference type="InterPro" id="IPR050904">
    <property type="entry name" value="Adhesion/Biosynth-related"/>
</dbReference>
<evidence type="ECO:0000256" key="1">
    <source>
        <dbReference type="SAM" id="MobiDB-lite"/>
    </source>
</evidence>
<dbReference type="GO" id="GO:0005615">
    <property type="term" value="C:extracellular space"/>
    <property type="evidence" value="ECO:0007669"/>
    <property type="project" value="TreeGrafter"/>
</dbReference>
<dbReference type="InterPro" id="IPR036378">
    <property type="entry name" value="FAS1_dom_sf"/>
</dbReference>
<protein>
    <recommendedName>
        <fullName evidence="3">FAS1 domain-containing protein</fullName>
    </recommendedName>
</protein>
<dbReference type="GO" id="GO:0016236">
    <property type="term" value="P:macroautophagy"/>
    <property type="evidence" value="ECO:0007669"/>
    <property type="project" value="TreeGrafter"/>
</dbReference>
<feature type="compositionally biased region" description="Gly residues" evidence="1">
    <location>
        <begin position="413"/>
        <end position="433"/>
    </location>
</feature>